<dbReference type="Pfam" id="PF14959">
    <property type="entry name" value="GSAP-16"/>
    <property type="match status" value="1"/>
</dbReference>
<gene>
    <name evidence="3" type="primary">LOC136080172</name>
</gene>
<evidence type="ECO:0000313" key="2">
    <source>
        <dbReference type="Proteomes" id="UP001652625"/>
    </source>
</evidence>
<protein>
    <submittedName>
        <fullName evidence="3">Protein pigeon-like</fullName>
    </submittedName>
</protein>
<reference evidence="3" key="1">
    <citation type="submission" date="2025-08" db="UniProtKB">
        <authorList>
            <consortium name="RefSeq"/>
        </authorList>
    </citation>
    <scope>IDENTIFICATION</scope>
</reference>
<dbReference type="Proteomes" id="UP001652625">
    <property type="component" value="Chromosome 05"/>
</dbReference>
<dbReference type="PANTHER" id="PTHR13630">
    <property type="entry name" value="GAMMA-SECRETASE-ACTIVATING PROTEIN"/>
    <property type="match status" value="1"/>
</dbReference>
<evidence type="ECO:0000313" key="3">
    <source>
        <dbReference type="RefSeq" id="XP_065652856.1"/>
    </source>
</evidence>
<organism evidence="2 3">
    <name type="scientific">Hydra vulgaris</name>
    <name type="common">Hydra</name>
    <name type="synonym">Hydra attenuata</name>
    <dbReference type="NCBI Taxonomy" id="6087"/>
    <lineage>
        <taxon>Eukaryota</taxon>
        <taxon>Metazoa</taxon>
        <taxon>Cnidaria</taxon>
        <taxon>Hydrozoa</taxon>
        <taxon>Hydroidolina</taxon>
        <taxon>Anthoathecata</taxon>
        <taxon>Aplanulata</taxon>
        <taxon>Hydridae</taxon>
        <taxon>Hydra</taxon>
    </lineage>
</organism>
<dbReference type="RefSeq" id="XP_065652856.1">
    <property type="nucleotide sequence ID" value="XM_065796784.1"/>
</dbReference>
<dbReference type="PANTHER" id="PTHR13630:SF1">
    <property type="entry name" value="GAMMA-SECRETASE-ACTIVATING PROTEIN"/>
    <property type="match status" value="1"/>
</dbReference>
<dbReference type="InterPro" id="IPR026172">
    <property type="entry name" value="GSAP_fam"/>
</dbReference>
<proteinExistence type="predicted"/>
<accession>A0ABM4BUK0</accession>
<keyword evidence="2" id="KW-1185">Reference proteome</keyword>
<dbReference type="InterPro" id="IPR028010">
    <property type="entry name" value="GSAP_C_dom"/>
</dbReference>
<evidence type="ECO:0000259" key="1">
    <source>
        <dbReference type="Pfam" id="PF14959"/>
    </source>
</evidence>
<name>A0ABM4BUK0_HYDVU</name>
<feature type="domain" description="Gamma-secretase-activating protein C-terminal" evidence="1">
    <location>
        <begin position="642"/>
        <end position="745"/>
    </location>
</feature>
<sequence>MFDIIEVVNLQDELENCARRLTKTYIEAHKHTQKILEVESFTNISPRVIGVKDNNLYLFTWNCEELCHSKTFIGVFKRDSPFPEIIFTHQNILFIINASINCSSKLLAYSCIEKKCNSEDLYCSYISEINPQKNLYSLNIKWKVYQKVQFLKESSKTCKVSHLLFFHHREAISLYQIPAKTEKDDLLKSTDLSVNSVASRFIWAQFDFKFNRLFYVDLNPSDEYDTVSEGIFNAVEFDEHGKFHVVFNFILPLEFNLEFMQLKDVYNNLLFTDIVSYSFFNMRVLQSDGSLYVCYQHSKNNQLNSSESCISSSKIETISYAICCIHSGYKLHWSTFNVNGSSQHICFTLYNDFVLVYAYKSFFHVLDISYEHEPIHNILVNCKSPFFPKIKTSSNGLLSLIDSVNIFDICSQKIFNFQIDTSLLFEMFCCSDVATRLSILHIVVIHLNDKQVCRNIIKVLTQEYLNQEACNLLKEYFLARNYVKMWKHVSSKTDLRLFPFTTQSFYKNQIECDSGKKNACLEYSFYSETGLVQLKKNLFKNKKNFWASIHNNLCYQSALKFESKRFPIKLLFLAGVKLNDESLSFDVLTVKQCYASQSNSEMNNIVIQKMVSYTLTNHRELSKDIVLSLCTEYAKERINILKRLWKQILKTIGTKPYETIINTSILNLLDKNEVMLFHMLQIIKMVCAELCLPDVYGIKNLLCYLGFRYLKHHQFLSYVDSFVIEINYNFGRQIFEELDDSSDNLIFKVNLLKHFNAETAKDLIKLWNSKSGNRYLLQQALSGLTYKVKKKNTITDLCLTGDTFEALHALIGCINWQKKEVTFISEVETVELLQNASLVDTEALVRKTCS</sequence>
<dbReference type="GeneID" id="136080172"/>